<dbReference type="Gene3D" id="1.10.287.1060">
    <property type="entry name" value="ESAT-6-like"/>
    <property type="match status" value="1"/>
</dbReference>
<evidence type="ECO:0000256" key="1">
    <source>
        <dbReference type="RuleBase" id="RU362001"/>
    </source>
</evidence>
<sequence>MSDMDVTYDDMQEAGDRLIDEREQIDQKLSSLQSYIDNLVSTGFVTSRASRAFDESYREFTTGARKVIEGLEGMGTYLKTAADTYRETDEGLEGAIRGG</sequence>
<dbReference type="EMBL" id="RFFJ01000031">
    <property type="protein sequence ID" value="RMI42778.1"/>
    <property type="molecule type" value="Genomic_DNA"/>
</dbReference>
<comment type="caution">
    <text evidence="2">The sequence shown here is derived from an EMBL/GenBank/DDBJ whole genome shotgun (WGS) entry which is preliminary data.</text>
</comment>
<evidence type="ECO:0000313" key="2">
    <source>
        <dbReference type="EMBL" id="RMI42778.1"/>
    </source>
</evidence>
<reference evidence="2 3" key="1">
    <citation type="submission" date="2018-10" db="EMBL/GenBank/DDBJ databases">
        <title>Isolation, diversity and antifungal activity of actinobacteria from wheat.</title>
        <authorList>
            <person name="Han C."/>
        </authorList>
    </citation>
    <scope>NUCLEOTIDE SEQUENCE [LARGE SCALE GENOMIC DNA]</scope>
    <source>
        <strain evidence="2 3">NEAU-YY642</strain>
    </source>
</reference>
<dbReference type="InterPro" id="IPR010310">
    <property type="entry name" value="T7SS_ESAT-6-like"/>
</dbReference>
<dbReference type="Pfam" id="PF06013">
    <property type="entry name" value="WXG100"/>
    <property type="match status" value="1"/>
</dbReference>
<protein>
    <recommendedName>
        <fullName evidence="1">ESAT-6-like protein</fullName>
    </recommendedName>
</protein>
<dbReference type="Proteomes" id="UP000278673">
    <property type="component" value="Unassembled WGS sequence"/>
</dbReference>
<dbReference type="SUPFAM" id="SSF140453">
    <property type="entry name" value="EsxAB dimer-like"/>
    <property type="match status" value="1"/>
</dbReference>
<name>A0A3M2M6Q8_9ACTN</name>
<keyword evidence="3" id="KW-1185">Reference proteome</keyword>
<dbReference type="AlphaFoldDB" id="A0A3M2M6Q8"/>
<gene>
    <name evidence="2" type="ORF">EBN88_08600</name>
</gene>
<comment type="similarity">
    <text evidence="1">Belongs to the WXG100 family.</text>
</comment>
<accession>A0A3M2M6Q8</accession>
<evidence type="ECO:0000313" key="3">
    <source>
        <dbReference type="Proteomes" id="UP000278673"/>
    </source>
</evidence>
<dbReference type="NCBIfam" id="TIGR03930">
    <property type="entry name" value="WXG100_ESAT6"/>
    <property type="match status" value="1"/>
</dbReference>
<organism evidence="2 3">
    <name type="scientific">Streptomyces triticirhizae</name>
    <dbReference type="NCBI Taxonomy" id="2483353"/>
    <lineage>
        <taxon>Bacteria</taxon>
        <taxon>Bacillati</taxon>
        <taxon>Actinomycetota</taxon>
        <taxon>Actinomycetes</taxon>
        <taxon>Kitasatosporales</taxon>
        <taxon>Streptomycetaceae</taxon>
        <taxon>Streptomyces</taxon>
    </lineage>
</organism>
<proteinExistence type="inferred from homology"/>
<dbReference type="InterPro" id="IPR036689">
    <property type="entry name" value="ESAT-6-like_sf"/>
</dbReference>